<dbReference type="Gene3D" id="2.60.40.2810">
    <property type="match status" value="1"/>
</dbReference>
<evidence type="ECO:0000259" key="4">
    <source>
        <dbReference type="PROSITE" id="PS50853"/>
    </source>
</evidence>
<dbReference type="SMART" id="SM00060">
    <property type="entry name" value="FN3"/>
    <property type="match status" value="3"/>
</dbReference>
<dbReference type="InterPro" id="IPR003961">
    <property type="entry name" value="FN3_dom"/>
</dbReference>
<evidence type="ECO:0000256" key="2">
    <source>
        <dbReference type="ARBA" id="ARBA00023326"/>
    </source>
</evidence>
<evidence type="ECO:0000313" key="6">
    <source>
        <dbReference type="Proteomes" id="UP000198867"/>
    </source>
</evidence>
<gene>
    <name evidence="5" type="ORF">SAMN05216219_0011</name>
</gene>
<dbReference type="EMBL" id="FOVM01000001">
    <property type="protein sequence ID" value="SFN34042.1"/>
    <property type="molecule type" value="Genomic_DNA"/>
</dbReference>
<dbReference type="InterPro" id="IPR036116">
    <property type="entry name" value="FN3_sf"/>
</dbReference>
<dbReference type="STRING" id="995034.SAMN05216219_0011"/>
<feature type="domain" description="Fibronectin type-III" evidence="4">
    <location>
        <begin position="1555"/>
        <end position="1652"/>
    </location>
</feature>
<keyword evidence="6" id="KW-1185">Reference proteome</keyword>
<keyword evidence="1" id="KW-0378">Hydrolase</keyword>
<feature type="domain" description="Fibronectin type-III" evidence="4">
    <location>
        <begin position="1461"/>
        <end position="1554"/>
    </location>
</feature>
<dbReference type="GO" id="GO:0000272">
    <property type="term" value="P:polysaccharide catabolic process"/>
    <property type="evidence" value="ECO:0007669"/>
    <property type="project" value="UniProtKB-KW"/>
</dbReference>
<evidence type="ECO:0000256" key="1">
    <source>
        <dbReference type="ARBA" id="ARBA00023295"/>
    </source>
</evidence>
<dbReference type="Pfam" id="PF17963">
    <property type="entry name" value="Big_9"/>
    <property type="match status" value="6"/>
</dbReference>
<name>A0A1I4Y7H5_9MICO</name>
<feature type="region of interest" description="Disordered" evidence="3">
    <location>
        <begin position="364"/>
        <end position="394"/>
    </location>
</feature>
<reference evidence="6" key="1">
    <citation type="submission" date="2016-10" db="EMBL/GenBank/DDBJ databases">
        <authorList>
            <person name="Varghese N."/>
            <person name="Submissions S."/>
        </authorList>
    </citation>
    <scope>NUCLEOTIDE SEQUENCE [LARGE SCALE GENOMIC DNA]</scope>
    <source>
        <strain evidence="6">CGMCC 1.11101</strain>
    </source>
</reference>
<evidence type="ECO:0000256" key="3">
    <source>
        <dbReference type="SAM" id="MobiDB-lite"/>
    </source>
</evidence>
<evidence type="ECO:0000313" key="5">
    <source>
        <dbReference type="EMBL" id="SFN34042.1"/>
    </source>
</evidence>
<dbReference type="SUPFAM" id="SSF50969">
    <property type="entry name" value="YVTN repeat-like/Quinoprotein amine dehydrogenase"/>
    <property type="match status" value="1"/>
</dbReference>
<dbReference type="PROSITE" id="PS50853">
    <property type="entry name" value="FN3"/>
    <property type="match status" value="2"/>
</dbReference>
<accession>A0A1I4Y7H5</accession>
<dbReference type="NCBIfam" id="NF012211">
    <property type="entry name" value="tand_rpt_95"/>
    <property type="match status" value="1"/>
</dbReference>
<keyword evidence="1" id="KW-0326">Glycosidase</keyword>
<dbReference type="InterPro" id="IPR011044">
    <property type="entry name" value="Quino_amine_DH_bsu"/>
</dbReference>
<keyword evidence="2" id="KW-0119">Carbohydrate metabolism</keyword>
<proteinExistence type="predicted"/>
<dbReference type="CDD" id="cd00063">
    <property type="entry name" value="FN3"/>
    <property type="match status" value="2"/>
</dbReference>
<organism evidence="5 6">
    <name type="scientific">Mycetocola miduiensis</name>
    <dbReference type="NCBI Taxonomy" id="995034"/>
    <lineage>
        <taxon>Bacteria</taxon>
        <taxon>Bacillati</taxon>
        <taxon>Actinomycetota</taxon>
        <taxon>Actinomycetes</taxon>
        <taxon>Micrococcales</taxon>
        <taxon>Microbacteriaceae</taxon>
        <taxon>Mycetocola</taxon>
    </lineage>
</organism>
<dbReference type="GO" id="GO:0016798">
    <property type="term" value="F:hydrolase activity, acting on glycosyl bonds"/>
    <property type="evidence" value="ECO:0007669"/>
    <property type="project" value="UniProtKB-KW"/>
</dbReference>
<dbReference type="InterPro" id="IPR013783">
    <property type="entry name" value="Ig-like_fold"/>
</dbReference>
<keyword evidence="2" id="KW-0624">Polysaccharide degradation</keyword>
<dbReference type="RefSeq" id="WP_090707761.1">
    <property type="nucleotide sequence ID" value="NZ_FOVM01000001.1"/>
</dbReference>
<dbReference type="Proteomes" id="UP000198867">
    <property type="component" value="Unassembled WGS sequence"/>
</dbReference>
<protein>
    <recommendedName>
        <fullName evidence="4">Fibronectin type-III domain-containing protein</fullName>
    </recommendedName>
</protein>
<dbReference type="OrthoDB" id="5241356at2"/>
<dbReference type="Gene3D" id="2.60.40.10">
    <property type="entry name" value="Immunoglobulins"/>
    <property type="match status" value="4"/>
</dbReference>
<dbReference type="SUPFAM" id="SSF49265">
    <property type="entry name" value="Fibronectin type III"/>
    <property type="match status" value="2"/>
</dbReference>
<sequence length="1945" mass="202171">MNRQWFRSRRSLLATLTSGTIICAVIATIATVSSGYRAQQFDLGDGAVWVVNQERQAIGRANTQVFELNAGIEADSEQLDVLQEGETVLLLDAGLSSLGIVDPATAKVVESVPLPPGTTDVRLAGGRVTIIADGDVWLIPVGDLEIFDAEADPTLSFGPGTIGSVAPDGELFVFSPDASELYRVPADEDTVRGTTRVTLGDTAGDFQLSSVGSEPVLLDGASRRLIVRGNSIVLGDAAAPVLPQPAATGSAVLVGVDGGLLSVPLSGGEPADVLSGTEGEPVRPISIGGCEYAAWSGGQVFERCGNDTSETSIGSPVGTGMQFRANGTHVVLNDGASGASWAVQAENQLIDNWDDLIDVNEDEQKVDDTQEDTPPEYEQTQVPPTAVPDAFGARAGQTSPLPVLLNDIDANGDVLMIDRFTDLDESFGRLELVNNAQQLQVTLRPDAVGEAQFEYTITDGRGGSSTAEVTVTVKGADENAPPEQVRTSKASVAEGGRLTTQTLGDWVDPDGDPFYLTQASIPAPDQVQFTPDGTLIYTDSGSGETLKEIGLVVSDGTADGVGSFAVTVYPAGEVPIIAEPFAVLAYADQDVLVSPMSHVRGGSGPLRLVNVPAKEGAAITPDYDDGTFRFSSSQPRTHTIEYAVTDGNRTQSGFVRIDVIAPPDAGAPPVTVPHTAYIREQSTERVDVLAGDFDPAGGVLVVTGVLNVPAESGLRVEILEQRILRVTLTTPLDAPVSFNYRVSNGTSEAQGTVTVIQIPTPDVRQPPVAYPDSVSVRVGDAIDIPVLDNDTHPDGDTLSLSPTLSANLPSNAGLLFTSNRVLRYLAPDKPGNFTASYRALAPDGQWADATVTLNVREIDAASNAAPVPETVTARVLSGERVRIPIPLSGIDPDGDSVQLVGQASNPEKGFVVGTGKDWFDYEAGAYSTGTDSFSYTVIDTLGSQATGTVRIGVSAKLDGSRAPIAVADEVVTRPDKTVAVRVLANDSDPDGGALSVTSVEPTGDGATATIDGDLVRVSVPEGEGRYGFVYEIENDAGNTSTNFITVVAREDAPLARPVAGDTVLTLDDILEKSAVDVNVLSRVFFADGPVSSLRVSLPLSDGSAEVLENKRVRVQVGDKSQIIPFRVSRPDDDTVSAIAFIWVPGLDDARPQLAAGTSPITVVSGEPVRIDINDYVVAVGRKDVRLTDAAKVRASHANGDELVTDSDTITYTSAERYFGPASVSFEVTDGTSASDPDGRTATLVLPITVTPRDNQPPVFTGGDVDFEPGQQKVIELTRLTTYPYADDTDELEYSILDPQPTGFTAAIADQRLTLTATEDIPIGAERGILIGVRDAVNEGVAGRIVLNITPSTRPIAVPATDTVIVQRGTTEVVDVLQNDAATNPFPSTPLRVVGVRGLGGALPPGVSVSPSADNRQLSISVSAAATAADTVLQYQVADATDDPSRYAWGTVQISVQDRPDPVGNVRITAFGDRSVTLAWEPGAANNSPISGFSVALFRAGSGESLGVTTCSSTTCVIPTPGNGRDNAVRADVSAVNAIGASDAQQTPEPVWSDVVPAAPQNLSTAPLDGGLTINWAPVVPERGSSVKTYVLTVGGAAPVNVSPTRCSSTLCSVDVSSLTNGSQVPVSVSARNDAYPALSTWNSSSGVGTPYGPPKAGAITVNADSGSGSATVSWDTFGANGDAIGGYYVQLLDANASPTACTVTSPAPGTVSPPAGAGVLETRQLGGGATSTTFTDLAAQPDSTYRFVVWGFNRAGCAATETVSATLRPTPPAATAVSGEMRWTNGQQNVWDYYISSVTPGGYSYEIRTPGGTWQTFDGSGYPRELLGASFGAAVAFEVRTVSQYGDLRVVGQGFSGTAPSPSISLVPAGLDYAADLASWSWTGNPPNGDYGAEYACGSVSDPAIAGVAGPNSCTLATVPVEGQAWLDVTVRVGDTALVKRYLAP</sequence>